<evidence type="ECO:0000256" key="2">
    <source>
        <dbReference type="ARBA" id="ARBA00007365"/>
    </source>
</evidence>
<keyword evidence="10" id="KW-1185">Reference proteome</keyword>
<comment type="function">
    <text evidence="5">PPIases accelerate the folding of proteins. It catalyzes the cis-trans isomerization of proline imidic peptide bonds in oligopeptides.</text>
</comment>
<dbReference type="PROSITE" id="PS50072">
    <property type="entry name" value="CSA_PPIASE_2"/>
    <property type="match status" value="1"/>
</dbReference>
<evidence type="ECO:0000313" key="10">
    <source>
        <dbReference type="Proteomes" id="UP000834106"/>
    </source>
</evidence>
<dbReference type="PANTHER" id="PTHR11071">
    <property type="entry name" value="PEPTIDYL-PROLYL CIS-TRANS ISOMERASE"/>
    <property type="match status" value="1"/>
</dbReference>
<keyword evidence="7" id="KW-0812">Transmembrane</keyword>
<dbReference type="PROSITE" id="PS00170">
    <property type="entry name" value="CSA_PPIASE_1"/>
    <property type="match status" value="1"/>
</dbReference>
<dbReference type="GO" id="GO:0005737">
    <property type="term" value="C:cytoplasm"/>
    <property type="evidence" value="ECO:0007669"/>
    <property type="project" value="TreeGrafter"/>
</dbReference>
<dbReference type="InterPro" id="IPR029000">
    <property type="entry name" value="Cyclophilin-like_dom_sf"/>
</dbReference>
<organism evidence="9 10">
    <name type="scientific">Fraxinus pennsylvanica</name>
    <dbReference type="NCBI Taxonomy" id="56036"/>
    <lineage>
        <taxon>Eukaryota</taxon>
        <taxon>Viridiplantae</taxon>
        <taxon>Streptophyta</taxon>
        <taxon>Embryophyta</taxon>
        <taxon>Tracheophyta</taxon>
        <taxon>Spermatophyta</taxon>
        <taxon>Magnoliopsida</taxon>
        <taxon>eudicotyledons</taxon>
        <taxon>Gunneridae</taxon>
        <taxon>Pentapetalae</taxon>
        <taxon>asterids</taxon>
        <taxon>lamiids</taxon>
        <taxon>Lamiales</taxon>
        <taxon>Oleaceae</taxon>
        <taxon>Oleeae</taxon>
        <taxon>Fraxinus</taxon>
    </lineage>
</organism>
<keyword evidence="7" id="KW-0472">Membrane</keyword>
<dbReference type="FunFam" id="2.40.100.10:FF:000002">
    <property type="entry name" value="Peptidyl-prolyl cis-trans isomerase"/>
    <property type="match status" value="1"/>
</dbReference>
<dbReference type="Pfam" id="PF00160">
    <property type="entry name" value="Pro_isomerase"/>
    <property type="match status" value="1"/>
</dbReference>
<sequence>MQTSTTLPNSPKHPLHRSDLPQLKELNQSGSRSKITSVAGQGPPSQRRGPTFSSKLNRPETRHRRTCQFTIGSLSELDLIKETKMARYWSRQLLLFGLILFISLVATQAKKSKEDLKEVTHKVYFDVEIAGKPAGRIVMGLFGKTVPKTAENFRALCTGEKGTGKSGKPLHYKGSTFHRIIPSFMLQGGDFTLGDGRGGESIYGEKFADENFKIKHTGPGLLSMANAGQDTNGSQFFITTVTTSWLDGRHVVFGKVLSGMDVVYKIEAEGNQSGTPKSKVVVADSGELPL</sequence>
<protein>
    <recommendedName>
        <fullName evidence="5">Peptidyl-prolyl cis-trans isomerase</fullName>
        <shortName evidence="5">PPIase</shortName>
        <ecNumber evidence="5">5.2.1.8</ecNumber>
    </recommendedName>
</protein>
<accession>A0AAD1YXF7</accession>
<evidence type="ECO:0000256" key="7">
    <source>
        <dbReference type="SAM" id="Phobius"/>
    </source>
</evidence>
<dbReference type="GO" id="GO:0003755">
    <property type="term" value="F:peptidyl-prolyl cis-trans isomerase activity"/>
    <property type="evidence" value="ECO:0007669"/>
    <property type="project" value="UniProtKB-UniRule"/>
</dbReference>
<evidence type="ECO:0000259" key="8">
    <source>
        <dbReference type="PROSITE" id="PS50072"/>
    </source>
</evidence>
<dbReference type="Gene3D" id="2.40.100.10">
    <property type="entry name" value="Cyclophilin-like"/>
    <property type="match status" value="1"/>
</dbReference>
<dbReference type="GO" id="GO:0006457">
    <property type="term" value="P:protein folding"/>
    <property type="evidence" value="ECO:0007669"/>
    <property type="project" value="InterPro"/>
</dbReference>
<feature type="region of interest" description="Disordered" evidence="6">
    <location>
        <begin position="1"/>
        <end position="64"/>
    </location>
</feature>
<dbReference type="InterPro" id="IPR002130">
    <property type="entry name" value="Cyclophilin-type_PPIase_dom"/>
</dbReference>
<evidence type="ECO:0000313" key="9">
    <source>
        <dbReference type="EMBL" id="CAI9759122.1"/>
    </source>
</evidence>
<evidence type="ECO:0000256" key="3">
    <source>
        <dbReference type="ARBA" id="ARBA00023110"/>
    </source>
</evidence>
<evidence type="ECO:0000256" key="1">
    <source>
        <dbReference type="ARBA" id="ARBA00000971"/>
    </source>
</evidence>
<gene>
    <name evidence="9" type="ORF">FPE_LOCUS6552</name>
</gene>
<keyword evidence="7" id="KW-1133">Transmembrane helix</keyword>
<name>A0AAD1YXF7_9LAMI</name>
<dbReference type="CDD" id="cd01926">
    <property type="entry name" value="cyclophilin_ABH_like"/>
    <property type="match status" value="1"/>
</dbReference>
<dbReference type="AlphaFoldDB" id="A0AAD1YXF7"/>
<feature type="domain" description="PPIase cyclophilin-type" evidence="8">
    <location>
        <begin position="124"/>
        <end position="287"/>
    </location>
</feature>
<reference evidence="9" key="1">
    <citation type="submission" date="2023-05" db="EMBL/GenBank/DDBJ databases">
        <authorList>
            <person name="Huff M."/>
        </authorList>
    </citation>
    <scope>NUCLEOTIDE SEQUENCE</scope>
</reference>
<evidence type="ECO:0000256" key="5">
    <source>
        <dbReference type="RuleBase" id="RU363019"/>
    </source>
</evidence>
<evidence type="ECO:0000256" key="4">
    <source>
        <dbReference type="ARBA" id="ARBA00023235"/>
    </source>
</evidence>
<dbReference type="PANTHER" id="PTHR11071:SF562">
    <property type="entry name" value="PEPTIDYL-PROLYL CIS-TRANS ISOMERASE CYP19-4"/>
    <property type="match status" value="1"/>
</dbReference>
<evidence type="ECO:0000256" key="6">
    <source>
        <dbReference type="SAM" id="MobiDB-lite"/>
    </source>
</evidence>
<feature type="compositionally biased region" description="Polar residues" evidence="6">
    <location>
        <begin position="25"/>
        <end position="39"/>
    </location>
</feature>
<dbReference type="PRINTS" id="PR00153">
    <property type="entry name" value="CSAPPISMRASE"/>
</dbReference>
<dbReference type="SUPFAM" id="SSF50891">
    <property type="entry name" value="Cyclophilin-like"/>
    <property type="match status" value="1"/>
</dbReference>
<comment type="catalytic activity">
    <reaction evidence="1 5">
        <text>[protein]-peptidylproline (omega=180) = [protein]-peptidylproline (omega=0)</text>
        <dbReference type="Rhea" id="RHEA:16237"/>
        <dbReference type="Rhea" id="RHEA-COMP:10747"/>
        <dbReference type="Rhea" id="RHEA-COMP:10748"/>
        <dbReference type="ChEBI" id="CHEBI:83833"/>
        <dbReference type="ChEBI" id="CHEBI:83834"/>
        <dbReference type="EC" id="5.2.1.8"/>
    </reaction>
</comment>
<keyword evidence="4 5" id="KW-0413">Isomerase</keyword>
<keyword evidence="3 5" id="KW-0697">Rotamase</keyword>
<dbReference type="EMBL" id="OU503039">
    <property type="protein sequence ID" value="CAI9759122.1"/>
    <property type="molecule type" value="Genomic_DNA"/>
</dbReference>
<dbReference type="GO" id="GO:0016018">
    <property type="term" value="F:cyclosporin A binding"/>
    <property type="evidence" value="ECO:0007669"/>
    <property type="project" value="TreeGrafter"/>
</dbReference>
<proteinExistence type="inferred from homology"/>
<comment type="similarity">
    <text evidence="2 5">Belongs to the cyclophilin-type PPIase family.</text>
</comment>
<feature type="transmembrane region" description="Helical" evidence="7">
    <location>
        <begin position="88"/>
        <end position="107"/>
    </location>
</feature>
<dbReference type="InterPro" id="IPR020892">
    <property type="entry name" value="Cyclophilin-type_PPIase_CS"/>
</dbReference>
<dbReference type="EC" id="5.2.1.8" evidence="5"/>
<dbReference type="Proteomes" id="UP000834106">
    <property type="component" value="Chromosome 4"/>
</dbReference>